<name>A0A8J8NEW5_HALGN</name>
<evidence type="ECO:0000256" key="1">
    <source>
        <dbReference type="SAM" id="Coils"/>
    </source>
</evidence>
<feature type="coiled-coil region" evidence="1">
    <location>
        <begin position="321"/>
        <end position="348"/>
    </location>
</feature>
<feature type="region of interest" description="Disordered" evidence="2">
    <location>
        <begin position="1"/>
        <end position="163"/>
    </location>
</feature>
<feature type="compositionally biased region" description="Basic and acidic residues" evidence="2">
    <location>
        <begin position="359"/>
        <end position="375"/>
    </location>
</feature>
<feature type="compositionally biased region" description="Basic and acidic residues" evidence="2">
    <location>
        <begin position="24"/>
        <end position="37"/>
    </location>
</feature>
<feature type="region of interest" description="Disordered" evidence="2">
    <location>
        <begin position="356"/>
        <end position="375"/>
    </location>
</feature>
<dbReference type="AlphaFoldDB" id="A0A8J8NEW5"/>
<keyword evidence="1" id="KW-0175">Coiled coil</keyword>
<protein>
    <submittedName>
        <fullName evidence="3">Uncharacterized protein</fullName>
    </submittedName>
</protein>
<sequence length="384" mass="44142">MDIQVDEELSSSQFEESNFSFDNESVHSHKKLDDHKHGGVNPKRAKTQLKPQSQFSKMKRSVEGSAQKKESNDTTEFDPDNVSEDGDRFPIDIMLTPKGSDREHLKHSKTHTGQSSFKPRNFKPRRSSIRKSLKIDLDKSTPPNPEQTESVKNKSIKYQPNQESPVISRKRLILLKGSLEQKQLMQLKEDNDYAMRVIDLAQQRLGTKHRAMPLSVSTRPDTAIGQPTQFFAPWSASSKGRPNTQSMGRKMLCGSFDITQGDLHKSLDHSSINKDLIIDDGVFYQHVFPTLTTTLSPNTTTNKWYKPQQQQAIDALELTLLEQQLDDYQQSRQQVFDLRERLKRISQEKMLFNRNPQRVRQDEKSAKVRKSRDPDTVKSIYSSI</sequence>
<evidence type="ECO:0000313" key="3">
    <source>
        <dbReference type="EMBL" id="TNV73090.1"/>
    </source>
</evidence>
<evidence type="ECO:0000256" key="2">
    <source>
        <dbReference type="SAM" id="MobiDB-lite"/>
    </source>
</evidence>
<comment type="caution">
    <text evidence="3">The sequence shown here is derived from an EMBL/GenBank/DDBJ whole genome shotgun (WGS) entry which is preliminary data.</text>
</comment>
<gene>
    <name evidence="3" type="ORF">FGO68_gene1654</name>
</gene>
<dbReference type="EMBL" id="RRYP01019937">
    <property type="protein sequence ID" value="TNV73090.1"/>
    <property type="molecule type" value="Genomic_DNA"/>
</dbReference>
<feature type="compositionally biased region" description="Low complexity" evidence="2">
    <location>
        <begin position="10"/>
        <end position="23"/>
    </location>
</feature>
<accession>A0A8J8NEW5</accession>
<keyword evidence="4" id="KW-1185">Reference proteome</keyword>
<feature type="compositionally biased region" description="Acidic residues" evidence="2">
    <location>
        <begin position="73"/>
        <end position="84"/>
    </location>
</feature>
<dbReference type="Proteomes" id="UP000785679">
    <property type="component" value="Unassembled WGS sequence"/>
</dbReference>
<organism evidence="3 4">
    <name type="scientific">Halteria grandinella</name>
    <dbReference type="NCBI Taxonomy" id="5974"/>
    <lineage>
        <taxon>Eukaryota</taxon>
        <taxon>Sar</taxon>
        <taxon>Alveolata</taxon>
        <taxon>Ciliophora</taxon>
        <taxon>Intramacronucleata</taxon>
        <taxon>Spirotrichea</taxon>
        <taxon>Stichotrichia</taxon>
        <taxon>Sporadotrichida</taxon>
        <taxon>Halteriidae</taxon>
        <taxon>Halteria</taxon>
    </lineage>
</organism>
<feature type="compositionally biased region" description="Basic residues" evidence="2">
    <location>
        <begin position="120"/>
        <end position="132"/>
    </location>
</feature>
<proteinExistence type="predicted"/>
<evidence type="ECO:0000313" key="4">
    <source>
        <dbReference type="Proteomes" id="UP000785679"/>
    </source>
</evidence>
<feature type="compositionally biased region" description="Basic and acidic residues" evidence="2">
    <location>
        <begin position="60"/>
        <end position="72"/>
    </location>
</feature>
<reference evidence="3" key="1">
    <citation type="submission" date="2019-06" db="EMBL/GenBank/DDBJ databases">
        <authorList>
            <person name="Zheng W."/>
        </authorList>
    </citation>
    <scope>NUCLEOTIDE SEQUENCE</scope>
    <source>
        <strain evidence="3">QDHG01</strain>
    </source>
</reference>